<accession>A0ABR7J1B9</accession>
<gene>
    <name evidence="4" type="ORF">H8R27_13115</name>
</gene>
<feature type="coiled-coil region" evidence="1">
    <location>
        <begin position="30"/>
        <end position="71"/>
    </location>
</feature>
<evidence type="ECO:0000256" key="1">
    <source>
        <dbReference type="SAM" id="Coils"/>
    </source>
</evidence>
<name>A0ABR7J1B9_9FLAO</name>
<comment type="caution">
    <text evidence="4">The sequence shown here is derived from an EMBL/GenBank/DDBJ whole genome shotgun (WGS) entry which is preliminary data.</text>
</comment>
<dbReference type="RefSeq" id="WP_166125575.1">
    <property type="nucleotide sequence ID" value="NZ_JAANOQ010000002.1"/>
</dbReference>
<feature type="coiled-coil region" evidence="1">
    <location>
        <begin position="793"/>
        <end position="820"/>
    </location>
</feature>
<feature type="region of interest" description="Disordered" evidence="2">
    <location>
        <begin position="562"/>
        <end position="603"/>
    </location>
</feature>
<organism evidence="4 5">
    <name type="scientific">Flavobacterium bernardetii</name>
    <dbReference type="NCBI Taxonomy" id="2813823"/>
    <lineage>
        <taxon>Bacteria</taxon>
        <taxon>Pseudomonadati</taxon>
        <taxon>Bacteroidota</taxon>
        <taxon>Flavobacteriia</taxon>
        <taxon>Flavobacteriales</taxon>
        <taxon>Flavobacteriaceae</taxon>
        <taxon>Flavobacterium</taxon>
    </lineage>
</organism>
<evidence type="ECO:0000256" key="2">
    <source>
        <dbReference type="SAM" id="MobiDB-lite"/>
    </source>
</evidence>
<evidence type="ECO:0000313" key="4">
    <source>
        <dbReference type="EMBL" id="MBC5835830.1"/>
    </source>
</evidence>
<evidence type="ECO:0000313" key="5">
    <source>
        <dbReference type="Proteomes" id="UP000605990"/>
    </source>
</evidence>
<dbReference type="PANTHER" id="PTHR45615:SF80">
    <property type="entry name" value="GRIP DOMAIN-CONTAINING PROTEIN"/>
    <property type="match status" value="1"/>
</dbReference>
<dbReference type="Proteomes" id="UP000605990">
    <property type="component" value="Unassembled WGS sequence"/>
</dbReference>
<reference evidence="4 5" key="1">
    <citation type="submission" date="2020-08" db="EMBL/GenBank/DDBJ databases">
        <title>Description of novel Flavobacterium F-408 isolate.</title>
        <authorList>
            <person name="Saticioglu I.B."/>
            <person name="Duman M."/>
            <person name="Altun S."/>
        </authorList>
    </citation>
    <scope>NUCLEOTIDE SEQUENCE [LARGE SCALE GENOMIC DNA]</scope>
    <source>
        <strain evidence="4 5">F-408</strain>
    </source>
</reference>
<feature type="coiled-coil region" evidence="1">
    <location>
        <begin position="953"/>
        <end position="982"/>
    </location>
</feature>
<proteinExistence type="predicted"/>
<feature type="region of interest" description="Disordered" evidence="2">
    <location>
        <begin position="1087"/>
        <end position="1106"/>
    </location>
</feature>
<feature type="domain" description="Phage tail tape measure protein" evidence="3">
    <location>
        <begin position="164"/>
        <end position="351"/>
    </location>
</feature>
<feature type="coiled-coil region" evidence="1">
    <location>
        <begin position="534"/>
        <end position="561"/>
    </location>
</feature>
<dbReference type="EMBL" id="JACRUN010000008">
    <property type="protein sequence ID" value="MBC5835830.1"/>
    <property type="molecule type" value="Genomic_DNA"/>
</dbReference>
<dbReference type="InterPro" id="IPR010090">
    <property type="entry name" value="Phage_tape_meas"/>
</dbReference>
<dbReference type="PANTHER" id="PTHR45615">
    <property type="entry name" value="MYOSIN HEAVY CHAIN, NON-MUSCLE"/>
    <property type="match status" value="1"/>
</dbReference>
<dbReference type="Pfam" id="PF10145">
    <property type="entry name" value="PhageMin_Tail"/>
    <property type="match status" value="1"/>
</dbReference>
<sequence length="1165" mass="127852">MAGENVNRRLNIYINDREVTNSLTGVTREMSKVRAQMRGLNKGAEDYQEQLDKLNKEYQDLEEVQSQFKKDIYGVKKGFDDTKKSAEEMTGELDAAGSAFGNLWEGLKTGNMKQAQEGLNGLKTGLQESAKAGLAFVSTPIGAVIAGLVVLGASVKALWDYNAGLTEMNNKLSSLGVSSQELSKVRSEVAATAETFGKEFDEIAEKANSLAKTYGISMTEANDIIAQGLANGGAQNGEFLNSLGEYDEFFAKAGYSAKQFVDVINTGYDLGIYDDKLPDALKEADLSLKEQTKSTRDALINAFGASFTNDILQKVRTGEMTTKEALDAIAVKSQEVGLSQQQQAQLTADVFRGAGEDAGGAQKILDAVAQSAKRNMSESAKATDDLRLANERLNEAQAELFEIDGFGDTWTKIKTAGIDAFAAFLEGIAEFKTDIQPIIDLVSIVFANAWEGIKFTVSNAFEIIGGYFKFFGNIIKTGINVITKLFKGDFGGALDAATDGLKNAAKIIGNVFIGLKNNLLTALSNIIENVAPMLEALGLDVDKIKKKLESWKSQKFELKGEVKVKGTRDPGNPEGNTKTKETTKDNGNADEKSDALKRAEAAKKAAEERKKLLEAQAKEREALDKQLLATQRAFQDAQLDLMADGYEKEKAKINLEHDRKIEDLRSHLFKESELKDLQNQIDAAKNSGNNNEAQRLQALLNQKLEINKAYNDSIVASEQTRNLKIAQLQEKYLAEEFKKEQEVHARQLKNLQTQQNYELNGITSLKEAKALLSETMSSDELKRVTTLEQAKKLIKEQHLKEQYEMEKANLEKIATQIQALMALDAQSGFQLFSDEERDAVLKNLEEVQNKISGLKKPPESEEGPKTFDNAANTGVDILGFDAGKWEALFDGLDTFAEKLTAVQMVAGALKQAFNAYFAFMEAGENRTLQKFQKSTDAKKRALADQLEKGYITQEVYNARIAQADEELNRKKADLEYKQAKRKRAMAIVEAIINTAQAISGALAATPGPGGIIMAAIVGAFGALQIATIARQPLPDKGYKTGGFTTRGNKNEIAGVTHKDEYVIPADVLYDNDPAMPSIMEYVEGKRTGKIKPGSQSSDNIDLGSAGGQSSNNELFLAKVIERNSNLLQKILEEGIAAWLELDLPTAKRIRKKLQELEIIEKLRKK</sequence>
<keyword evidence="5" id="KW-1185">Reference proteome</keyword>
<feature type="compositionally biased region" description="Basic and acidic residues" evidence="2">
    <location>
        <begin position="577"/>
        <end position="603"/>
    </location>
</feature>
<protein>
    <submittedName>
        <fullName evidence="4">Phage tail tape measure protein</fullName>
    </submittedName>
</protein>
<feature type="coiled-coil region" evidence="1">
    <location>
        <begin position="667"/>
        <end position="694"/>
    </location>
</feature>
<evidence type="ECO:0000259" key="3">
    <source>
        <dbReference type="Pfam" id="PF10145"/>
    </source>
</evidence>
<keyword evidence="1" id="KW-0175">Coiled coil</keyword>